<comment type="caution">
    <text evidence="1">The sequence shown here is derived from an EMBL/GenBank/DDBJ whole genome shotgun (WGS) entry which is preliminary data.</text>
</comment>
<accession>A0A8J2FUS3</accession>
<proteinExistence type="predicted"/>
<evidence type="ECO:0000313" key="1">
    <source>
        <dbReference type="EMBL" id="CAF0688818.1"/>
    </source>
</evidence>
<reference evidence="1" key="1">
    <citation type="submission" date="2021-02" db="EMBL/GenBank/DDBJ databases">
        <authorList>
            <person name="Cremers G."/>
            <person name="Picone N."/>
        </authorList>
    </citation>
    <scope>NUCLEOTIDE SEQUENCE</scope>
    <source>
        <strain evidence="1">PQ17</strain>
    </source>
</reference>
<dbReference type="EMBL" id="CAJNOB010000001">
    <property type="protein sequence ID" value="CAF0688818.1"/>
    <property type="molecule type" value="Genomic_DNA"/>
</dbReference>
<protein>
    <submittedName>
        <fullName evidence="1">Uncharacterized protein</fullName>
    </submittedName>
</protein>
<organism evidence="1 2">
    <name type="scientific">Candidatus Methylacidithermus pantelleriae</name>
    <dbReference type="NCBI Taxonomy" id="2744239"/>
    <lineage>
        <taxon>Bacteria</taxon>
        <taxon>Pseudomonadati</taxon>
        <taxon>Verrucomicrobiota</taxon>
        <taxon>Methylacidiphilae</taxon>
        <taxon>Methylacidiphilales</taxon>
        <taxon>Methylacidiphilaceae</taxon>
        <taxon>Candidatus Methylacidithermus</taxon>
    </lineage>
</organism>
<dbReference type="Proteomes" id="UP000663859">
    <property type="component" value="Unassembled WGS sequence"/>
</dbReference>
<sequence>MFNRLQRESKSDRDLGVLAIATENPRKTCAGFDWLSQWMRTWESCNGYRARPAEAETRLSLRLLVMWFLRFFHPPVF</sequence>
<gene>
    <name evidence="1" type="ORF">MPNT_10017</name>
</gene>
<keyword evidence="2" id="KW-1185">Reference proteome</keyword>
<evidence type="ECO:0000313" key="2">
    <source>
        <dbReference type="Proteomes" id="UP000663859"/>
    </source>
</evidence>
<dbReference type="AlphaFoldDB" id="A0A8J2FUS3"/>
<name>A0A8J2FUS3_9BACT</name>